<name>A0A0P6WWE7_9CHLR</name>
<accession>A0A0P6WWE7</accession>
<gene>
    <name evidence="1" type="ORF">ADM99_14640</name>
</gene>
<evidence type="ECO:0000313" key="1">
    <source>
        <dbReference type="EMBL" id="KPL70389.1"/>
    </source>
</evidence>
<evidence type="ECO:0000313" key="2">
    <source>
        <dbReference type="Proteomes" id="UP000050430"/>
    </source>
</evidence>
<sequence>MNRQVLARGVLEFLAQLLDINLADVKQLARIASRLPGGVNANRLSNHFVRIVQNVRNVFRLAVILDLFK</sequence>
<keyword evidence="2" id="KW-1185">Reference proteome</keyword>
<dbReference type="EMBL" id="LGCK01000014">
    <property type="protein sequence ID" value="KPL70389.1"/>
    <property type="molecule type" value="Genomic_DNA"/>
</dbReference>
<dbReference type="AlphaFoldDB" id="A0A0P6WWE7"/>
<comment type="caution">
    <text evidence="1">The sequence shown here is derived from an EMBL/GenBank/DDBJ whole genome shotgun (WGS) entry which is preliminary data.</text>
</comment>
<protein>
    <submittedName>
        <fullName evidence="1">Uncharacterized protein</fullName>
    </submittedName>
</protein>
<proteinExistence type="predicted"/>
<reference evidence="1 2" key="1">
    <citation type="submission" date="2015-07" db="EMBL/GenBank/DDBJ databases">
        <title>Genome sequence of Leptolinea tardivitalis DSM 16556.</title>
        <authorList>
            <person name="Hemp J."/>
            <person name="Ward L.M."/>
            <person name="Pace L.A."/>
            <person name="Fischer W.W."/>
        </authorList>
    </citation>
    <scope>NUCLEOTIDE SEQUENCE [LARGE SCALE GENOMIC DNA]</scope>
    <source>
        <strain evidence="1 2">YMTK-2</strain>
    </source>
</reference>
<dbReference type="Proteomes" id="UP000050430">
    <property type="component" value="Unassembled WGS sequence"/>
</dbReference>
<organism evidence="1 2">
    <name type="scientific">Leptolinea tardivitalis</name>
    <dbReference type="NCBI Taxonomy" id="229920"/>
    <lineage>
        <taxon>Bacteria</taxon>
        <taxon>Bacillati</taxon>
        <taxon>Chloroflexota</taxon>
        <taxon>Anaerolineae</taxon>
        <taxon>Anaerolineales</taxon>
        <taxon>Anaerolineaceae</taxon>
        <taxon>Leptolinea</taxon>
    </lineage>
</organism>